<dbReference type="SUPFAM" id="SSF51110">
    <property type="entry name" value="alpha-D-mannose-specific plant lectins"/>
    <property type="match status" value="1"/>
</dbReference>
<accession>A0A9P6JZ31</accession>
<keyword evidence="4" id="KW-1185">Reference proteome</keyword>
<feature type="region of interest" description="Disordered" evidence="1">
    <location>
        <begin position="79"/>
        <end position="167"/>
    </location>
</feature>
<dbReference type="InterPro" id="IPR036426">
    <property type="entry name" value="Bulb-type_lectin_dom_sf"/>
</dbReference>
<dbReference type="Gene3D" id="3.40.390.10">
    <property type="entry name" value="Collagenase (Catalytic Domain)"/>
    <property type="match status" value="1"/>
</dbReference>
<evidence type="ECO:0000256" key="1">
    <source>
        <dbReference type="SAM" id="MobiDB-lite"/>
    </source>
</evidence>
<dbReference type="SMART" id="SM00108">
    <property type="entry name" value="B_lectin"/>
    <property type="match status" value="1"/>
</dbReference>
<dbReference type="GO" id="GO:0008237">
    <property type="term" value="F:metallopeptidase activity"/>
    <property type="evidence" value="ECO:0007669"/>
    <property type="project" value="InterPro"/>
</dbReference>
<name>A0A9P6JZ31_9FUNG</name>
<protein>
    <recommendedName>
        <fullName evidence="2">Bulb-type lectin domain-containing protein</fullName>
    </recommendedName>
</protein>
<evidence type="ECO:0000313" key="3">
    <source>
        <dbReference type="EMBL" id="KAF9539253.1"/>
    </source>
</evidence>
<evidence type="ECO:0000259" key="2">
    <source>
        <dbReference type="PROSITE" id="PS50927"/>
    </source>
</evidence>
<organism evidence="3 4">
    <name type="scientific">Mortierella hygrophila</name>
    <dbReference type="NCBI Taxonomy" id="979708"/>
    <lineage>
        <taxon>Eukaryota</taxon>
        <taxon>Fungi</taxon>
        <taxon>Fungi incertae sedis</taxon>
        <taxon>Mucoromycota</taxon>
        <taxon>Mortierellomycotina</taxon>
        <taxon>Mortierellomycetes</taxon>
        <taxon>Mortierellales</taxon>
        <taxon>Mortierellaceae</taxon>
        <taxon>Mortierella</taxon>
    </lineage>
</organism>
<gene>
    <name evidence="3" type="ORF">EC957_005601</name>
</gene>
<comment type="caution">
    <text evidence="3">The sequence shown here is derived from an EMBL/GenBank/DDBJ whole genome shotgun (WGS) entry which is preliminary data.</text>
</comment>
<proteinExistence type="predicted"/>
<dbReference type="AlphaFoldDB" id="A0A9P6JZ31"/>
<dbReference type="InterPro" id="IPR001480">
    <property type="entry name" value="Bulb-type_lectin_dom"/>
</dbReference>
<evidence type="ECO:0000313" key="4">
    <source>
        <dbReference type="Proteomes" id="UP000723463"/>
    </source>
</evidence>
<dbReference type="Proteomes" id="UP000723463">
    <property type="component" value="Unassembled WGS sequence"/>
</dbReference>
<dbReference type="EMBL" id="JAAAXW010000255">
    <property type="protein sequence ID" value="KAF9539253.1"/>
    <property type="molecule type" value="Genomic_DNA"/>
</dbReference>
<feature type="compositionally biased region" description="Polar residues" evidence="1">
    <location>
        <begin position="95"/>
        <end position="159"/>
    </location>
</feature>
<dbReference type="PROSITE" id="PS50927">
    <property type="entry name" value="BULB_LECTIN"/>
    <property type="match status" value="1"/>
</dbReference>
<dbReference type="Gene3D" id="2.90.10.10">
    <property type="entry name" value="Bulb-type lectin domain"/>
    <property type="match status" value="1"/>
</dbReference>
<dbReference type="InterPro" id="IPR024079">
    <property type="entry name" value="MetalloPept_cat_dom_sf"/>
</dbReference>
<dbReference type="SUPFAM" id="SSF55486">
    <property type="entry name" value="Metalloproteases ('zincins'), catalytic domain"/>
    <property type="match status" value="1"/>
</dbReference>
<feature type="domain" description="Bulb-type lectin" evidence="2">
    <location>
        <begin position="414"/>
        <end position="511"/>
    </location>
</feature>
<sequence>MKWEWGKNPHIDQFGEFVDVDTECNGKPCNYPEEIVPYSSEELSGPFCVPADNDQVICNYLPQNATLVSESEFDRIFPGSSYSIPDSPQPPKLLASSNGSGPEPSQVSQVSSTSKGSVPRPSQTSQVSSASKRSVPQASQTSQLFSVSKRSIPKPSQASHPCLASNETLPKHAEPLNALKTEKLKVTAAVSNAIQYWENQCGVPGIEFFQHWSYLDNASSSPEANIWFYFVKGVVCNKPAAFACAFFPQDYGKRTAVYVNWDKFKGRSSKGIAMIMAHEIGHVLGLAHENIDKTDKGDWAKVWKVSPYDKDSVMHSYYDISKELTKTYCRTMSFYNNGFKDLKCGLVGGTVMRCKNYRRNVVKPKDVELRTNEVLIDTGSGSAAHLEDVADYTCLGSDMSKYILNEPLISESKLGYVKLGFALTQCLGIQVPSDPDHAYVMQSDGNFVSYNTKTGQAVWSTQSQGHGTKGDYSILFQNDGNLVIYDKKGTPTWGSRSFHGGPDAFRVKALF</sequence>
<reference evidence="3" key="1">
    <citation type="journal article" date="2020" name="Fungal Divers.">
        <title>Resolving the Mortierellaceae phylogeny through synthesis of multi-gene phylogenetics and phylogenomics.</title>
        <authorList>
            <person name="Vandepol N."/>
            <person name="Liber J."/>
            <person name="Desiro A."/>
            <person name="Na H."/>
            <person name="Kennedy M."/>
            <person name="Barry K."/>
            <person name="Grigoriev I.V."/>
            <person name="Miller A.N."/>
            <person name="O'Donnell K."/>
            <person name="Stajich J.E."/>
            <person name="Bonito G."/>
        </authorList>
    </citation>
    <scope>NUCLEOTIDE SEQUENCE</scope>
    <source>
        <strain evidence="3">NRRL 2591</strain>
    </source>
</reference>